<comment type="caution">
    <text evidence="2">The sequence shown here is derived from an EMBL/GenBank/DDBJ whole genome shotgun (WGS) entry which is preliminary data.</text>
</comment>
<dbReference type="EMBL" id="PGOL01005377">
    <property type="protein sequence ID" value="PKI35373.1"/>
    <property type="molecule type" value="Genomic_DNA"/>
</dbReference>
<evidence type="ECO:0000313" key="2">
    <source>
        <dbReference type="EMBL" id="PKI35373.1"/>
    </source>
</evidence>
<organism evidence="2 3">
    <name type="scientific">Punica granatum</name>
    <name type="common">Pomegranate</name>
    <dbReference type="NCBI Taxonomy" id="22663"/>
    <lineage>
        <taxon>Eukaryota</taxon>
        <taxon>Viridiplantae</taxon>
        <taxon>Streptophyta</taxon>
        <taxon>Embryophyta</taxon>
        <taxon>Tracheophyta</taxon>
        <taxon>Spermatophyta</taxon>
        <taxon>Magnoliopsida</taxon>
        <taxon>eudicotyledons</taxon>
        <taxon>Gunneridae</taxon>
        <taxon>Pentapetalae</taxon>
        <taxon>rosids</taxon>
        <taxon>malvids</taxon>
        <taxon>Myrtales</taxon>
        <taxon>Lythraceae</taxon>
        <taxon>Punica</taxon>
    </lineage>
</organism>
<feature type="compositionally biased region" description="Basic and acidic residues" evidence="1">
    <location>
        <begin position="23"/>
        <end position="32"/>
    </location>
</feature>
<evidence type="ECO:0000313" key="3">
    <source>
        <dbReference type="Proteomes" id="UP000233551"/>
    </source>
</evidence>
<gene>
    <name evidence="2" type="ORF">CRG98_044235</name>
</gene>
<accession>A0A2I0HUS8</accession>
<dbReference type="AlphaFoldDB" id="A0A2I0HUS8"/>
<proteinExistence type="predicted"/>
<reference evidence="2 3" key="1">
    <citation type="submission" date="2017-11" db="EMBL/GenBank/DDBJ databases">
        <title>De-novo sequencing of pomegranate (Punica granatum L.) genome.</title>
        <authorList>
            <person name="Akparov Z."/>
            <person name="Amiraslanov A."/>
            <person name="Hajiyeva S."/>
            <person name="Abbasov M."/>
            <person name="Kaur K."/>
            <person name="Hamwieh A."/>
            <person name="Solovyev V."/>
            <person name="Salamov A."/>
            <person name="Braich B."/>
            <person name="Kosarev P."/>
            <person name="Mahmoud A."/>
            <person name="Hajiyev E."/>
            <person name="Babayeva S."/>
            <person name="Izzatullayeva V."/>
            <person name="Mammadov A."/>
            <person name="Mammadov A."/>
            <person name="Sharifova S."/>
            <person name="Ojaghi J."/>
            <person name="Eynullazada K."/>
            <person name="Bayramov B."/>
            <person name="Abdulazimova A."/>
            <person name="Shahmuradov I."/>
        </authorList>
    </citation>
    <scope>NUCLEOTIDE SEQUENCE [LARGE SCALE GENOMIC DNA]</scope>
    <source>
        <strain evidence="3">cv. AG2017</strain>
        <tissue evidence="2">Leaf</tissue>
    </source>
</reference>
<evidence type="ECO:0000256" key="1">
    <source>
        <dbReference type="SAM" id="MobiDB-lite"/>
    </source>
</evidence>
<feature type="region of interest" description="Disordered" evidence="1">
    <location>
        <begin position="1"/>
        <end position="34"/>
    </location>
</feature>
<feature type="non-terminal residue" evidence="2">
    <location>
        <position position="1"/>
    </location>
</feature>
<dbReference type="Proteomes" id="UP000233551">
    <property type="component" value="Unassembled WGS sequence"/>
</dbReference>
<keyword evidence="3" id="KW-1185">Reference proteome</keyword>
<name>A0A2I0HUS8_PUNGR</name>
<protein>
    <submittedName>
        <fullName evidence="2">Uncharacterized protein</fullName>
    </submittedName>
</protein>
<sequence>GPVNSPEEAGISVSSPGKFRRNCGREGVRAEGRGLPSLGRVTSLGRARRAEGDNRAVSFPRVRAKGESRGMSELWEFSDSRG</sequence>